<dbReference type="Proteomes" id="UP000825134">
    <property type="component" value="Chromosome"/>
</dbReference>
<protein>
    <submittedName>
        <fullName evidence="3">Uncharacterized protein</fullName>
    </submittedName>
</protein>
<dbReference type="RefSeq" id="WP_080122690.1">
    <property type="nucleotide sequence ID" value="NZ_CP063062.1"/>
</dbReference>
<keyword evidence="1" id="KW-0175">Coiled coil</keyword>
<evidence type="ECO:0000313" key="3">
    <source>
        <dbReference type="EMBL" id="QYC74836.1"/>
    </source>
</evidence>
<feature type="transmembrane region" description="Helical" evidence="2">
    <location>
        <begin position="20"/>
        <end position="38"/>
    </location>
</feature>
<name>A0AAQ0J7A1_9CHLA</name>
<evidence type="ECO:0000256" key="2">
    <source>
        <dbReference type="SAM" id="Phobius"/>
    </source>
</evidence>
<feature type="transmembrane region" description="Helical" evidence="2">
    <location>
        <begin position="45"/>
        <end position="65"/>
    </location>
</feature>
<accession>A0AAQ0J7A1</accession>
<keyword evidence="2" id="KW-0472">Membrane</keyword>
<gene>
    <name evidence="3" type="ORF">INQ84_02480</name>
</gene>
<dbReference type="EMBL" id="CP063185">
    <property type="protein sequence ID" value="QYC74836.1"/>
    <property type="molecule type" value="Genomic_DNA"/>
</dbReference>
<feature type="coiled-coil region" evidence="1">
    <location>
        <begin position="270"/>
        <end position="311"/>
    </location>
</feature>
<organism evidence="3 4">
    <name type="scientific">Chlamydia suis</name>
    <dbReference type="NCBI Taxonomy" id="83559"/>
    <lineage>
        <taxon>Bacteria</taxon>
        <taxon>Pseudomonadati</taxon>
        <taxon>Chlamydiota</taxon>
        <taxon>Chlamydiia</taxon>
        <taxon>Chlamydiales</taxon>
        <taxon>Chlamydiaceae</taxon>
        <taxon>Chlamydia/Chlamydophila group</taxon>
        <taxon>Chlamydia</taxon>
    </lineage>
</organism>
<keyword evidence="2" id="KW-1133">Transmembrane helix</keyword>
<keyword evidence="2" id="KW-0812">Transmembrane</keyword>
<sequence length="404" mass="46316">MGFGTVGGKGKAWMSFFLRPLQNLEVGLFAIPIVLLLGEIRCLSLISSVPLALILGVIGIFVALVSFFRSWGYGIAVIGAVFLGLTFYNHFPISIFWGGMLTVTFVLSLGVLLLSIFFVEGLIEEKTISLTNMTAFLDELQESYNHEVQERKDGELLYQGRVAALEKELSVCSERLQEVSKKYSHTNEDLRVLIDQRDSWVKDYMTLHQEYIRVVAGDGENSLFPWKVFQGYSQEEVEHLRQSRDAERVAYLEKICEKEHSEKYFAEERLEKALADLLEATRCKEGLEQKLLQKEEEIEALKQEIAIERVQGSSADHERAIYKGMYLQLREQFKVKDAFLKKARRECFLAQEQLLVLKREEEEKASDLSTMDGFVIIQNLLLQIEALEEEIICLEELVLHNQNP</sequence>
<dbReference type="AlphaFoldDB" id="A0AAQ0J7A1"/>
<feature type="coiled-coil region" evidence="1">
    <location>
        <begin position="340"/>
        <end position="397"/>
    </location>
</feature>
<reference evidence="3" key="1">
    <citation type="journal article" date="2021" name="Front. Microbiol.">
        <title>Generation of Tetracycline and Rifamycin Resistant Chlamydia Suis Recombinants.</title>
        <authorList>
            <person name="Marti H."/>
            <person name="Bommana S."/>
            <person name="Read T.D."/>
            <person name="Pesch T."/>
            <person name="Prahauser B."/>
            <person name="Dean D."/>
            <person name="Borel N."/>
        </authorList>
    </citation>
    <scope>NUCLEOTIDE SEQUENCE</scope>
    <source>
        <strain evidence="3">208.1</strain>
    </source>
</reference>
<proteinExistence type="predicted"/>
<feature type="transmembrane region" description="Helical" evidence="2">
    <location>
        <begin position="95"/>
        <end position="119"/>
    </location>
</feature>
<evidence type="ECO:0000313" key="4">
    <source>
        <dbReference type="Proteomes" id="UP000825134"/>
    </source>
</evidence>
<evidence type="ECO:0000256" key="1">
    <source>
        <dbReference type="SAM" id="Coils"/>
    </source>
</evidence>
<feature type="transmembrane region" description="Helical" evidence="2">
    <location>
        <begin position="71"/>
        <end position="88"/>
    </location>
</feature>